<gene>
    <name evidence="1" type="ORF">BET01_17915</name>
</gene>
<evidence type="ECO:0000313" key="1">
    <source>
        <dbReference type="EMBL" id="RKD32165.1"/>
    </source>
</evidence>
<keyword evidence="2" id="KW-1185">Reference proteome</keyword>
<dbReference type="RefSeq" id="WP_120196557.1">
    <property type="nucleotide sequence ID" value="NZ_MCIA01000013.1"/>
</dbReference>
<dbReference type="OrthoDB" id="2740092at2"/>
<protein>
    <recommendedName>
        <fullName evidence="3">Phage protein</fullName>
    </recommendedName>
</protein>
<sequence length="65" mass="7468">MAKKEVKATNQTASERYTKRQLVCSERYCNQSDLLCALLEDGKLYSLSEADEIMNRFMKGKVKVC</sequence>
<evidence type="ECO:0000313" key="2">
    <source>
        <dbReference type="Proteomes" id="UP000284277"/>
    </source>
</evidence>
<reference evidence="1 2" key="1">
    <citation type="submission" date="2016-08" db="EMBL/GenBank/DDBJ databases">
        <title>A new outlook on sporulation: Clostridium algidixylanolyticum.</title>
        <authorList>
            <person name="Poppleton D.I."/>
            <person name="Gribaldo S."/>
        </authorList>
    </citation>
    <scope>NUCLEOTIDE SEQUENCE [LARGE SCALE GENOMIC DNA]</scope>
    <source>
        <strain evidence="1 2">SPL73</strain>
    </source>
</reference>
<dbReference type="EMBL" id="MCIA01000013">
    <property type="protein sequence ID" value="RKD32165.1"/>
    <property type="molecule type" value="Genomic_DNA"/>
</dbReference>
<dbReference type="AlphaFoldDB" id="A0A419T3Z0"/>
<accession>A0A419T3Z0</accession>
<organism evidence="1 2">
    <name type="scientific">Lacrimispora algidixylanolytica</name>
    <dbReference type="NCBI Taxonomy" id="94868"/>
    <lineage>
        <taxon>Bacteria</taxon>
        <taxon>Bacillati</taxon>
        <taxon>Bacillota</taxon>
        <taxon>Clostridia</taxon>
        <taxon>Lachnospirales</taxon>
        <taxon>Lachnospiraceae</taxon>
        <taxon>Lacrimispora</taxon>
    </lineage>
</organism>
<dbReference type="Proteomes" id="UP000284277">
    <property type="component" value="Unassembled WGS sequence"/>
</dbReference>
<name>A0A419T3Z0_9FIRM</name>
<proteinExistence type="predicted"/>
<evidence type="ECO:0008006" key="3">
    <source>
        <dbReference type="Google" id="ProtNLM"/>
    </source>
</evidence>
<comment type="caution">
    <text evidence="1">The sequence shown here is derived from an EMBL/GenBank/DDBJ whole genome shotgun (WGS) entry which is preliminary data.</text>
</comment>